<proteinExistence type="predicted"/>
<sequence>MKQLFSVRRSRGPYIAMRHVAIKRFRWRAIRVRVPCSHFGLAMYVAARLGTGVVVRYCSALVPQARQLLVGRYKMAGGSRHCYHYRAGSLPNSGPALGEHAGRCYSRQCSQTQHDIHECIHDRSNPSGWFYHVNQAAVEYVSLPDAPGKQCRHSHKAARGRQSTRVALPSCSLQGRHHASHSSPGPPSTHYKFFNDHQSQPPPMTRDYYHFAQKLLKSSTPEACSTTLHTSAVDPPGSTRPGAINSTNHSVGPSIPVRYLYVNTPLRSVHPGVQKGRAPTTTNTSIRRRTATSGCIADRSTEGTGRGICLGRECPTVAGTHPDSSRKTAHTTYCSMFLHQVSTPIYFPSHTRPGTDPHPAVSALATGNDTKLGIVNSFFGNSAPATWGQRYLASPYGTSATSTTHATADLLLRPNPGDRDTESIRAQADDWLKNVEESAACGSGFTRWPVCSRHVTRGGGRLSLCRLTPGLELFAHAVVDTLAIAGELNSVELYPGDEDCVVLRVLPRTVEPQQCAKIVVLYYTLEALAERPPLLPKPTTLHLKPYVEHSFQPRNACEAMWFQQNRTLLHFATVIRQHLDMHFLKRWIGRGGPIAWPPYSPDITPPDFWLWRHIKSMAYATSLDTSNELITPETFAHTSAMHCLYGSRLGSLEIAFFQLVDLQVWELLSEILVDGVVVGRQPQQLGVKAGMDRSSYWLKVQGFGSYLSLDVLLGQLTPEIVGASKLQSSWKRGSFGMLAGSVALRRVELSTGLRQAVPTLESRWLFGQRDGQRGGCGVWRKRETKERREQLLFPLTHQAPSAGQAIPGLKASCGMYSVTALFLGEGHSCGEARRENYVVHGTYNCEARTHIEVHLRMLHGSDGPHRLHRRLQQEKSNYSLLGDCPVGSYVHPLLPYTTLSRHFLKPTSRGAVGWCAAGLQCGRFWVSIQSEFHFSFTDGGHGGSAISTLPSHHQGELGAIPGRVTKFSQVGIVPDDAVGRRVFSGISHFPRPFIPSLPSPSSALKTSLLRASQISSLILSLTSQAWTAYTSLFSSILSLSFHCCFLSSLHTQQPNFLHPHSQFNILYVLTSLYALLLPFNDFQPISFIHRELGYMDRNDAFRCFTRVEQCVHDNDDDAVAGLRVMMPMAHGCSSSPPPLKILPVLMKFPPE</sequence>
<evidence type="ECO:0000313" key="2">
    <source>
        <dbReference type="EMBL" id="KAJ8873293.1"/>
    </source>
</evidence>
<dbReference type="InterPro" id="IPR036397">
    <property type="entry name" value="RNaseH_sf"/>
</dbReference>
<dbReference type="Proteomes" id="UP001159363">
    <property type="component" value="Chromosome 10"/>
</dbReference>
<dbReference type="PANTHER" id="PTHR47326:SF1">
    <property type="entry name" value="HTH PSQ-TYPE DOMAIN-CONTAINING PROTEIN"/>
    <property type="match status" value="1"/>
</dbReference>
<dbReference type="EMBL" id="JARBHB010000011">
    <property type="protein sequence ID" value="KAJ8873293.1"/>
    <property type="molecule type" value="Genomic_DNA"/>
</dbReference>
<name>A0ABQ9GMQ2_9NEOP</name>
<evidence type="ECO:0000313" key="3">
    <source>
        <dbReference type="Proteomes" id="UP001159363"/>
    </source>
</evidence>
<evidence type="ECO:0000256" key="1">
    <source>
        <dbReference type="SAM" id="MobiDB-lite"/>
    </source>
</evidence>
<dbReference type="Gene3D" id="3.30.420.10">
    <property type="entry name" value="Ribonuclease H-like superfamily/Ribonuclease H"/>
    <property type="match status" value="1"/>
</dbReference>
<keyword evidence="3" id="KW-1185">Reference proteome</keyword>
<protein>
    <submittedName>
        <fullName evidence="2">Uncharacterized protein</fullName>
    </submittedName>
</protein>
<comment type="caution">
    <text evidence="2">The sequence shown here is derived from an EMBL/GenBank/DDBJ whole genome shotgun (WGS) entry which is preliminary data.</text>
</comment>
<gene>
    <name evidence="2" type="ORF">PR048_026927</name>
</gene>
<dbReference type="PANTHER" id="PTHR47326">
    <property type="entry name" value="TRANSPOSABLE ELEMENT TC3 TRANSPOSASE-LIKE PROTEIN"/>
    <property type="match status" value="1"/>
</dbReference>
<reference evidence="2 3" key="1">
    <citation type="submission" date="2023-02" db="EMBL/GenBank/DDBJ databases">
        <title>LHISI_Scaffold_Assembly.</title>
        <authorList>
            <person name="Stuart O.P."/>
            <person name="Cleave R."/>
            <person name="Magrath M.J.L."/>
            <person name="Mikheyev A.S."/>
        </authorList>
    </citation>
    <scope>NUCLEOTIDE SEQUENCE [LARGE SCALE GENOMIC DNA]</scope>
    <source>
        <strain evidence="2">Daus_M_001</strain>
        <tissue evidence="2">Leg muscle</tissue>
    </source>
</reference>
<accession>A0ABQ9GMQ2</accession>
<feature type="region of interest" description="Disordered" evidence="1">
    <location>
        <begin position="222"/>
        <end position="250"/>
    </location>
</feature>
<organism evidence="2 3">
    <name type="scientific">Dryococelus australis</name>
    <dbReference type="NCBI Taxonomy" id="614101"/>
    <lineage>
        <taxon>Eukaryota</taxon>
        <taxon>Metazoa</taxon>
        <taxon>Ecdysozoa</taxon>
        <taxon>Arthropoda</taxon>
        <taxon>Hexapoda</taxon>
        <taxon>Insecta</taxon>
        <taxon>Pterygota</taxon>
        <taxon>Neoptera</taxon>
        <taxon>Polyneoptera</taxon>
        <taxon>Phasmatodea</taxon>
        <taxon>Verophasmatodea</taxon>
        <taxon>Anareolatae</taxon>
        <taxon>Phasmatidae</taxon>
        <taxon>Eurycanthinae</taxon>
        <taxon>Dryococelus</taxon>
    </lineage>
</organism>